<dbReference type="GO" id="GO:0000049">
    <property type="term" value="F:tRNA binding"/>
    <property type="evidence" value="ECO:0007669"/>
    <property type="project" value="UniProtKB-KW"/>
</dbReference>
<dbReference type="GO" id="GO:0006435">
    <property type="term" value="P:threonyl-tRNA aminoacylation"/>
    <property type="evidence" value="ECO:0007669"/>
    <property type="project" value="UniProtKB-UniRule"/>
</dbReference>
<dbReference type="Pfam" id="PF07973">
    <property type="entry name" value="tRNA_SAD"/>
    <property type="match status" value="1"/>
</dbReference>
<feature type="binding site" evidence="13">
    <location>
        <position position="451"/>
    </location>
    <ligand>
        <name>Zn(2+)</name>
        <dbReference type="ChEBI" id="CHEBI:29105"/>
        <note>catalytic</note>
    </ligand>
</feature>
<keyword evidence="9 13" id="KW-0694">RNA-binding</keyword>
<sequence>MNLETLRHSVSHIMAQAVKELYPDVKLGIGPATSDGFYYDFEKSTPFTPDDLFRIEKKMHEIIKANVPFIEDIFSREEAIKMFEELNESYKVELLREMDNCNVTVYRQGEFTDLCRGPHLRQTGETGKHFKLLDIAGAYWRGDERRPMLQRIYGTAFLEEAELQSYLEMQEEAKRRDHRKLGVELDLFSVGGEIGGGLVLWHPKGAVVRGVIEDFWRDEHTRRGYQLVYTPHIANASLWEKSGHLNYYSDLMYPLINVGNEEYLLKPMNCPLHIQIYKSHRRSYRDLPIRYGELGTVYRYERSGVLHGLLRTRGFTQDDAHIFCTPEQAPDEISGVIDLVKFMMESFGYKDLKVDLSVRDPLHKEKYMGGDRRWHQAEEILLTAIKSRGLDYKKKEREAVFYGPKIDIHLADALGKWWQGPTIQFDFNLPSQMDITYIGADGKAHDVIMIHRTVLGATERFIAGLIEYYKGALPIWLAPIQVAVLTISEKQEGYAAEVLAALLAAGLRAEIDKEGGTINAKIRQAEIKKVPCILIIGNREVAEETVSVRERKIHKNVVMKIEKFVTRAKEKIRNKEVG</sequence>
<dbReference type="Pfam" id="PF00587">
    <property type="entry name" value="tRNA-synt_2b"/>
    <property type="match status" value="1"/>
</dbReference>
<keyword evidence="7 13" id="KW-0862">Zinc</keyword>
<protein>
    <recommendedName>
        <fullName evidence="13">Threonine--tRNA ligase</fullName>
        <ecNumber evidence="13">6.1.1.3</ecNumber>
    </recommendedName>
    <alternativeName>
        <fullName evidence="13">Threonyl-tRNA synthetase</fullName>
        <shortName evidence="13">ThrRS</shortName>
    </alternativeName>
</protein>
<dbReference type="HAMAP" id="MF_00184">
    <property type="entry name" value="Thr_tRNA_synth"/>
    <property type="match status" value="1"/>
</dbReference>
<dbReference type="PANTHER" id="PTHR11451">
    <property type="entry name" value="THREONINE-TRNA LIGASE"/>
    <property type="match status" value="1"/>
</dbReference>
<dbReference type="PANTHER" id="PTHR11451:SF44">
    <property type="entry name" value="THREONINE--TRNA LIGASE, CHLOROPLASTIC_MITOCHONDRIAL 2"/>
    <property type="match status" value="1"/>
</dbReference>
<dbReference type="InterPro" id="IPR002320">
    <property type="entry name" value="Thr-tRNA-ligase_IIa"/>
</dbReference>
<keyword evidence="3 13" id="KW-0820">tRNA-binding</keyword>
<evidence type="ECO:0000256" key="4">
    <source>
        <dbReference type="ARBA" id="ARBA00022598"/>
    </source>
</evidence>
<dbReference type="CDD" id="cd00771">
    <property type="entry name" value="ThrRS_core"/>
    <property type="match status" value="1"/>
</dbReference>
<evidence type="ECO:0000313" key="16">
    <source>
        <dbReference type="Proteomes" id="UP000266287"/>
    </source>
</evidence>
<dbReference type="InterPro" id="IPR036621">
    <property type="entry name" value="Anticodon-bd_dom_sf"/>
</dbReference>
<comment type="subunit">
    <text evidence="13">Homodimer.</text>
</comment>
<reference evidence="15 16" key="1">
    <citation type="submission" date="2018-08" db="EMBL/GenBank/DDBJ databases">
        <title>Draft genome of candidate division NPL-UPA2 bacterium Unc8 that adapted to ultra-basic serpentinizing groundwater.</title>
        <authorList>
            <person name="Ishii S."/>
            <person name="Suzuki S."/>
            <person name="Nealson K.H."/>
        </authorList>
    </citation>
    <scope>NUCLEOTIDE SEQUENCE [LARGE SCALE GENOMIC DNA]</scope>
    <source>
        <strain evidence="15">Unc8</strain>
    </source>
</reference>
<dbReference type="FunFam" id="3.30.54.20:FF:000002">
    <property type="entry name" value="Threonine--tRNA ligase"/>
    <property type="match status" value="1"/>
</dbReference>
<dbReference type="GO" id="GO:0005737">
    <property type="term" value="C:cytoplasm"/>
    <property type="evidence" value="ECO:0007669"/>
    <property type="project" value="UniProtKB-SubCell"/>
</dbReference>
<evidence type="ECO:0000256" key="1">
    <source>
        <dbReference type="ARBA" id="ARBA00008226"/>
    </source>
</evidence>
<organism evidence="15 16">
    <name type="scientific">candidate division NPL-UPA2 bacterium Unc8</name>
    <dbReference type="NCBI Taxonomy" id="1980939"/>
    <lineage>
        <taxon>Bacteria</taxon>
    </lineage>
</organism>
<evidence type="ECO:0000313" key="15">
    <source>
        <dbReference type="EMBL" id="RII00253.1"/>
    </source>
</evidence>
<feature type="binding site" evidence="13">
    <location>
        <position position="321"/>
    </location>
    <ligand>
        <name>Zn(2+)</name>
        <dbReference type="ChEBI" id="CHEBI:29105"/>
        <note>catalytic</note>
    </ligand>
</feature>
<comment type="similarity">
    <text evidence="1 13">Belongs to the class-II aminoacyl-tRNA synthetase family.</text>
</comment>
<evidence type="ECO:0000256" key="10">
    <source>
        <dbReference type="ARBA" id="ARBA00022917"/>
    </source>
</evidence>
<keyword evidence="10 13" id="KW-0648">Protein biosynthesis</keyword>
<evidence type="ECO:0000256" key="6">
    <source>
        <dbReference type="ARBA" id="ARBA00022741"/>
    </source>
</evidence>
<dbReference type="InterPro" id="IPR012947">
    <property type="entry name" value="tRNA_SAD"/>
</dbReference>
<dbReference type="FunFam" id="3.40.50.800:FF:000001">
    <property type="entry name" value="Threonine--tRNA ligase"/>
    <property type="match status" value="1"/>
</dbReference>
<dbReference type="InterPro" id="IPR004154">
    <property type="entry name" value="Anticodon-bd"/>
</dbReference>
<dbReference type="SUPFAM" id="SSF55681">
    <property type="entry name" value="Class II aaRS and biotin synthetases"/>
    <property type="match status" value="1"/>
</dbReference>
<keyword evidence="5 13" id="KW-0479">Metal-binding</keyword>
<dbReference type="EC" id="6.1.1.3" evidence="13"/>
<evidence type="ECO:0000256" key="9">
    <source>
        <dbReference type="ARBA" id="ARBA00022884"/>
    </source>
</evidence>
<dbReference type="AlphaFoldDB" id="A0A399FYI2"/>
<keyword evidence="2 13" id="KW-0963">Cytoplasm</keyword>
<dbReference type="PROSITE" id="PS50862">
    <property type="entry name" value="AA_TRNA_LIGASE_II"/>
    <property type="match status" value="1"/>
</dbReference>
<dbReference type="SUPFAM" id="SSF52954">
    <property type="entry name" value="Class II aaRS ABD-related"/>
    <property type="match status" value="1"/>
</dbReference>
<dbReference type="GO" id="GO:0046872">
    <property type="term" value="F:metal ion binding"/>
    <property type="evidence" value="ECO:0007669"/>
    <property type="project" value="UniProtKB-KW"/>
</dbReference>
<evidence type="ECO:0000256" key="8">
    <source>
        <dbReference type="ARBA" id="ARBA00022840"/>
    </source>
</evidence>
<dbReference type="SMART" id="SM00863">
    <property type="entry name" value="tRNA_SAD"/>
    <property type="match status" value="1"/>
</dbReference>
<dbReference type="FunFam" id="3.30.930.10:FF:000002">
    <property type="entry name" value="Threonine--tRNA ligase"/>
    <property type="match status" value="1"/>
</dbReference>
<keyword evidence="4 13" id="KW-0436">Ligase</keyword>
<comment type="caution">
    <text evidence="13">Lacks conserved residue(s) required for the propagation of feature annotation.</text>
</comment>
<evidence type="ECO:0000259" key="14">
    <source>
        <dbReference type="PROSITE" id="PS50862"/>
    </source>
</evidence>
<evidence type="ECO:0000256" key="2">
    <source>
        <dbReference type="ARBA" id="ARBA00022490"/>
    </source>
</evidence>
<dbReference type="Proteomes" id="UP000266287">
    <property type="component" value="Unassembled WGS sequence"/>
</dbReference>
<evidence type="ECO:0000256" key="12">
    <source>
        <dbReference type="ARBA" id="ARBA00049515"/>
    </source>
</evidence>
<gene>
    <name evidence="13" type="primary">thrS</name>
    <name evidence="15" type="ORF">B9J77_02910</name>
</gene>
<comment type="subcellular location">
    <subcellularLocation>
        <location evidence="13">Cytoplasm</location>
    </subcellularLocation>
</comment>
<dbReference type="FunFam" id="3.30.980.10:FF:000005">
    <property type="entry name" value="Threonyl-tRNA synthetase, mitochondrial"/>
    <property type="match status" value="1"/>
</dbReference>
<accession>A0A399FYI2</accession>
<evidence type="ECO:0000256" key="3">
    <source>
        <dbReference type="ARBA" id="ARBA00022555"/>
    </source>
</evidence>
<dbReference type="Gene3D" id="3.30.980.10">
    <property type="entry name" value="Threonyl-trna Synthetase, Chain A, domain 2"/>
    <property type="match status" value="1"/>
</dbReference>
<dbReference type="InterPro" id="IPR018163">
    <property type="entry name" value="Thr/Ala-tRNA-synth_IIc_edit"/>
</dbReference>
<dbReference type="SUPFAM" id="SSF55186">
    <property type="entry name" value="ThrRS/AlaRS common domain"/>
    <property type="match status" value="1"/>
</dbReference>
<dbReference type="Gene3D" id="3.30.54.20">
    <property type="match status" value="1"/>
</dbReference>
<dbReference type="EMBL" id="NDHY01000005">
    <property type="protein sequence ID" value="RII00253.1"/>
    <property type="molecule type" value="Genomic_DNA"/>
</dbReference>
<evidence type="ECO:0000256" key="11">
    <source>
        <dbReference type="ARBA" id="ARBA00023146"/>
    </source>
</evidence>
<comment type="catalytic activity">
    <reaction evidence="12 13">
        <text>tRNA(Thr) + L-threonine + ATP = L-threonyl-tRNA(Thr) + AMP + diphosphate + H(+)</text>
        <dbReference type="Rhea" id="RHEA:24624"/>
        <dbReference type="Rhea" id="RHEA-COMP:9670"/>
        <dbReference type="Rhea" id="RHEA-COMP:9704"/>
        <dbReference type="ChEBI" id="CHEBI:15378"/>
        <dbReference type="ChEBI" id="CHEBI:30616"/>
        <dbReference type="ChEBI" id="CHEBI:33019"/>
        <dbReference type="ChEBI" id="CHEBI:57926"/>
        <dbReference type="ChEBI" id="CHEBI:78442"/>
        <dbReference type="ChEBI" id="CHEBI:78534"/>
        <dbReference type="ChEBI" id="CHEBI:456215"/>
        <dbReference type="EC" id="6.1.1.3"/>
    </reaction>
</comment>
<dbReference type="Gene3D" id="3.40.50.800">
    <property type="entry name" value="Anticodon-binding domain"/>
    <property type="match status" value="1"/>
</dbReference>
<dbReference type="GO" id="GO:0004829">
    <property type="term" value="F:threonine-tRNA ligase activity"/>
    <property type="evidence" value="ECO:0007669"/>
    <property type="project" value="UniProtKB-UniRule"/>
</dbReference>
<dbReference type="InterPro" id="IPR045864">
    <property type="entry name" value="aa-tRNA-synth_II/BPL/LPL"/>
</dbReference>
<dbReference type="PRINTS" id="PR01047">
    <property type="entry name" value="TRNASYNTHTHR"/>
</dbReference>
<dbReference type="Pfam" id="PF03129">
    <property type="entry name" value="HGTP_anticodon"/>
    <property type="match status" value="1"/>
</dbReference>
<evidence type="ECO:0000256" key="7">
    <source>
        <dbReference type="ARBA" id="ARBA00022833"/>
    </source>
</evidence>
<evidence type="ECO:0000256" key="13">
    <source>
        <dbReference type="HAMAP-Rule" id="MF_00184"/>
    </source>
</evidence>
<comment type="cofactor">
    <cofactor evidence="13">
        <name>Zn(2+)</name>
        <dbReference type="ChEBI" id="CHEBI:29105"/>
    </cofactor>
    <text evidence="13">Binds 1 zinc ion per subunit.</text>
</comment>
<comment type="caution">
    <text evidence="15">The sequence shown here is derived from an EMBL/GenBank/DDBJ whole genome shotgun (WGS) entry which is preliminary data.</text>
</comment>
<dbReference type="InterPro" id="IPR002314">
    <property type="entry name" value="aa-tRNA-synt_IIb"/>
</dbReference>
<feature type="binding site" evidence="13">
    <location>
        <position position="270"/>
    </location>
    <ligand>
        <name>Zn(2+)</name>
        <dbReference type="ChEBI" id="CHEBI:29105"/>
        <note>catalytic</note>
    </ligand>
</feature>
<evidence type="ECO:0000256" key="5">
    <source>
        <dbReference type="ARBA" id="ARBA00022723"/>
    </source>
</evidence>
<keyword evidence="11 13" id="KW-0030">Aminoacyl-tRNA synthetase</keyword>
<dbReference type="Gene3D" id="3.30.930.10">
    <property type="entry name" value="Bira Bifunctional Protein, Domain 2"/>
    <property type="match status" value="1"/>
</dbReference>
<keyword evidence="8 13" id="KW-0067">ATP-binding</keyword>
<feature type="domain" description="Aminoacyl-transfer RNA synthetases class-II family profile" evidence="14">
    <location>
        <begin position="201"/>
        <end position="474"/>
    </location>
</feature>
<name>A0A399FYI2_UNCN2</name>
<dbReference type="NCBIfam" id="TIGR00418">
    <property type="entry name" value="thrS"/>
    <property type="match status" value="1"/>
</dbReference>
<dbReference type="GO" id="GO:0005524">
    <property type="term" value="F:ATP binding"/>
    <property type="evidence" value="ECO:0007669"/>
    <property type="project" value="UniProtKB-UniRule"/>
</dbReference>
<dbReference type="InterPro" id="IPR006195">
    <property type="entry name" value="aa-tRNA-synth_II"/>
</dbReference>
<keyword evidence="6 13" id="KW-0547">Nucleotide-binding</keyword>
<proteinExistence type="inferred from homology"/>
<dbReference type="InterPro" id="IPR033728">
    <property type="entry name" value="ThrRS_core"/>
</dbReference>